<dbReference type="Proteomes" id="UP000489600">
    <property type="component" value="Unassembled WGS sequence"/>
</dbReference>
<feature type="domain" description="Reverse transcriptase zinc-binding" evidence="1">
    <location>
        <begin position="113"/>
        <end position="158"/>
    </location>
</feature>
<dbReference type="OrthoDB" id="1105204at2759"/>
<proteinExistence type="predicted"/>
<organism evidence="2 3">
    <name type="scientific">Arabis nemorensis</name>
    <dbReference type="NCBI Taxonomy" id="586526"/>
    <lineage>
        <taxon>Eukaryota</taxon>
        <taxon>Viridiplantae</taxon>
        <taxon>Streptophyta</taxon>
        <taxon>Embryophyta</taxon>
        <taxon>Tracheophyta</taxon>
        <taxon>Spermatophyta</taxon>
        <taxon>Magnoliopsida</taxon>
        <taxon>eudicotyledons</taxon>
        <taxon>Gunneridae</taxon>
        <taxon>Pentapetalae</taxon>
        <taxon>rosids</taxon>
        <taxon>malvids</taxon>
        <taxon>Brassicales</taxon>
        <taxon>Brassicaceae</taxon>
        <taxon>Arabideae</taxon>
        <taxon>Arabis</taxon>
    </lineage>
</organism>
<evidence type="ECO:0000313" key="2">
    <source>
        <dbReference type="EMBL" id="VVA92486.1"/>
    </source>
</evidence>
<name>A0A565ASV5_9BRAS</name>
<evidence type="ECO:0000259" key="1">
    <source>
        <dbReference type="Pfam" id="PF13966"/>
    </source>
</evidence>
<dbReference type="InterPro" id="IPR026960">
    <property type="entry name" value="RVT-Znf"/>
</dbReference>
<dbReference type="Pfam" id="PF13966">
    <property type="entry name" value="zf-RVT"/>
    <property type="match status" value="1"/>
</dbReference>
<evidence type="ECO:0000313" key="3">
    <source>
        <dbReference type="Proteomes" id="UP000489600"/>
    </source>
</evidence>
<protein>
    <recommendedName>
        <fullName evidence="1">Reverse transcriptase zinc-binding domain-containing protein</fullName>
    </recommendedName>
</protein>
<accession>A0A565ASV5</accession>
<reference evidence="2" key="1">
    <citation type="submission" date="2019-07" db="EMBL/GenBank/DDBJ databases">
        <authorList>
            <person name="Dittberner H."/>
        </authorList>
    </citation>
    <scope>NUCLEOTIDE SEQUENCE [LARGE SCALE GENOMIC DNA]</scope>
</reference>
<gene>
    <name evidence="2" type="ORF">ANE_LOCUS2931</name>
</gene>
<dbReference type="AlphaFoldDB" id="A0A565ASV5"/>
<sequence>MWKKLLKLRPIAATFIKFEVRDGKSTSFWFDNRLNVGPLIHITGEVGTRILGVSRNAKVADAAEGDNWKIRQTCGLHILDMIQQIRQAPTPSSSAGSDRVLWLQGPNKYEMKFSTRRTWEQIQQAHHVVPWHSIVWFPQVIPRQVFILWLMFRNRLST</sequence>
<dbReference type="EMBL" id="CABITT030000001">
    <property type="protein sequence ID" value="VVA92486.1"/>
    <property type="molecule type" value="Genomic_DNA"/>
</dbReference>
<keyword evidence="3" id="KW-1185">Reference proteome</keyword>
<comment type="caution">
    <text evidence="2">The sequence shown here is derived from an EMBL/GenBank/DDBJ whole genome shotgun (WGS) entry which is preliminary data.</text>
</comment>